<dbReference type="GO" id="GO:0003700">
    <property type="term" value="F:DNA-binding transcription factor activity"/>
    <property type="evidence" value="ECO:0007669"/>
    <property type="project" value="TreeGrafter"/>
</dbReference>
<evidence type="ECO:0000256" key="2">
    <source>
        <dbReference type="ARBA" id="ARBA00023125"/>
    </source>
</evidence>
<dbReference type="STRING" id="665004.AC529_06645"/>
<evidence type="ECO:0000256" key="3">
    <source>
        <dbReference type="ARBA" id="ARBA00023163"/>
    </source>
</evidence>
<dbReference type="PANTHER" id="PTHR30055">
    <property type="entry name" value="HTH-TYPE TRANSCRIPTIONAL REGULATOR RUTR"/>
    <property type="match status" value="1"/>
</dbReference>
<dbReference type="Gene3D" id="1.10.357.10">
    <property type="entry name" value="Tetracycline Repressor, domain 2"/>
    <property type="match status" value="1"/>
</dbReference>
<keyword evidence="1" id="KW-0805">Transcription regulation</keyword>
<dbReference type="SUPFAM" id="SSF46689">
    <property type="entry name" value="Homeodomain-like"/>
    <property type="match status" value="1"/>
</dbReference>
<dbReference type="PANTHER" id="PTHR30055:SF151">
    <property type="entry name" value="TRANSCRIPTIONAL REGULATORY PROTEIN"/>
    <property type="match status" value="1"/>
</dbReference>
<dbReference type="Pfam" id="PF02909">
    <property type="entry name" value="TetR_C_1"/>
    <property type="match status" value="1"/>
</dbReference>
<sequence length="258" mass="28668">MTTDEHRTETSDPARSLALLWRTGESSGRRGRKHGLSVDRIVHAAIELADAEGVAALSMRRVAERLGVGTMSLYTYVPGKSELLDAMIDTVHGELGRHHEAAGGWRRRLELIARDNWALCHRHPWLLRVLTNRVPLGPNISLNYEYQLRAIDGIGLSDLEMDSVITLVTDYVHGAARNALDTARSRRDSGVTDEQWWRAQAPFLEKVMDPARFPVAGRVGTAVGEAYRTSYDPDRAFEFGLARVLDGIEVFVARGRGG</sequence>
<feature type="domain" description="HTH tetR-type" evidence="5">
    <location>
        <begin position="35"/>
        <end position="95"/>
    </location>
</feature>
<dbReference type="EMBL" id="LGEM01000024">
    <property type="protein sequence ID" value="KUP97506.1"/>
    <property type="molecule type" value="Genomic_DNA"/>
</dbReference>
<keyword evidence="3" id="KW-0804">Transcription</keyword>
<dbReference type="InterPro" id="IPR050109">
    <property type="entry name" value="HTH-type_TetR-like_transc_reg"/>
</dbReference>
<evidence type="ECO:0000313" key="6">
    <source>
        <dbReference type="EMBL" id="KUP97506.1"/>
    </source>
</evidence>
<dbReference type="GO" id="GO:0000976">
    <property type="term" value="F:transcription cis-regulatory region binding"/>
    <property type="evidence" value="ECO:0007669"/>
    <property type="project" value="TreeGrafter"/>
</dbReference>
<evidence type="ECO:0000259" key="5">
    <source>
        <dbReference type="PROSITE" id="PS50977"/>
    </source>
</evidence>
<dbReference type="Proteomes" id="UP000074382">
    <property type="component" value="Unassembled WGS sequence"/>
</dbReference>
<evidence type="ECO:0000313" key="7">
    <source>
        <dbReference type="Proteomes" id="UP000074382"/>
    </source>
</evidence>
<keyword evidence="7" id="KW-1185">Reference proteome</keyword>
<dbReference type="PROSITE" id="PS50977">
    <property type="entry name" value="HTH_TETR_2"/>
    <property type="match status" value="1"/>
</dbReference>
<evidence type="ECO:0000256" key="4">
    <source>
        <dbReference type="PROSITE-ProRule" id="PRU00335"/>
    </source>
</evidence>
<dbReference type="InterPro" id="IPR001647">
    <property type="entry name" value="HTH_TetR"/>
</dbReference>
<proteinExistence type="predicted"/>
<dbReference type="Pfam" id="PF00440">
    <property type="entry name" value="TetR_N"/>
    <property type="match status" value="1"/>
</dbReference>
<name>A0A147KJN8_THECS</name>
<dbReference type="InterPro" id="IPR004111">
    <property type="entry name" value="Repressor_TetR_C"/>
</dbReference>
<dbReference type="GO" id="GO:0045892">
    <property type="term" value="P:negative regulation of DNA-templated transcription"/>
    <property type="evidence" value="ECO:0007669"/>
    <property type="project" value="InterPro"/>
</dbReference>
<organism evidence="6 7">
    <name type="scientific">Thermobifida cellulosilytica TB100</name>
    <dbReference type="NCBI Taxonomy" id="665004"/>
    <lineage>
        <taxon>Bacteria</taxon>
        <taxon>Bacillati</taxon>
        <taxon>Actinomycetota</taxon>
        <taxon>Actinomycetes</taxon>
        <taxon>Streptosporangiales</taxon>
        <taxon>Nocardiopsidaceae</taxon>
        <taxon>Thermobifida</taxon>
    </lineage>
</organism>
<dbReference type="PATRIC" id="fig|665004.4.peg.3187"/>
<evidence type="ECO:0000256" key="1">
    <source>
        <dbReference type="ARBA" id="ARBA00023015"/>
    </source>
</evidence>
<gene>
    <name evidence="6" type="ORF">AC529_06645</name>
</gene>
<feature type="DNA-binding region" description="H-T-H motif" evidence="4">
    <location>
        <begin position="58"/>
        <end position="77"/>
    </location>
</feature>
<comment type="caution">
    <text evidence="6">The sequence shown here is derived from an EMBL/GenBank/DDBJ whole genome shotgun (WGS) entry which is preliminary data.</text>
</comment>
<keyword evidence="2 4" id="KW-0238">DNA-binding</keyword>
<accession>A0A147KJN8</accession>
<dbReference type="InterPro" id="IPR036271">
    <property type="entry name" value="Tet_transcr_reg_TetR-rel_C_sf"/>
</dbReference>
<protein>
    <submittedName>
        <fullName evidence="6">TetR family transcriptional regulator</fullName>
    </submittedName>
</protein>
<dbReference type="AlphaFoldDB" id="A0A147KJN8"/>
<dbReference type="Gene3D" id="1.10.10.60">
    <property type="entry name" value="Homeodomain-like"/>
    <property type="match status" value="1"/>
</dbReference>
<dbReference type="InterPro" id="IPR009057">
    <property type="entry name" value="Homeodomain-like_sf"/>
</dbReference>
<dbReference type="RefSeq" id="WP_068757538.1">
    <property type="nucleotide sequence ID" value="NZ_KQ950183.1"/>
</dbReference>
<dbReference type="OrthoDB" id="4540879at2"/>
<dbReference type="SUPFAM" id="SSF48498">
    <property type="entry name" value="Tetracyclin repressor-like, C-terminal domain"/>
    <property type="match status" value="1"/>
</dbReference>
<reference evidence="7" key="1">
    <citation type="journal article" date="2017" name="Acta Aliment.">
        <title>Plant polysaccharide degrading enzyme system of Thermpbifida cellulosilytica TB100 revealed by de novo genome project data.</title>
        <authorList>
            <person name="Toth A."/>
            <person name="Baka E."/>
            <person name="Luzics S."/>
            <person name="Bata-Vidacs I."/>
            <person name="Nagy I."/>
            <person name="Balint B."/>
            <person name="Herceg R."/>
            <person name="Olasz F."/>
            <person name="Wilk T."/>
            <person name="Nagy T."/>
            <person name="Kriszt B."/>
            <person name="Nagy I."/>
            <person name="Kukolya J."/>
        </authorList>
    </citation>
    <scope>NUCLEOTIDE SEQUENCE [LARGE SCALE GENOMIC DNA]</scope>
    <source>
        <strain evidence="7">TB100</strain>
    </source>
</reference>